<dbReference type="SUPFAM" id="SSF51316">
    <property type="entry name" value="Mss4-like"/>
    <property type="match status" value="1"/>
</dbReference>
<evidence type="ECO:0000256" key="3">
    <source>
        <dbReference type="ARBA" id="ARBA00022833"/>
    </source>
</evidence>
<keyword evidence="2" id="KW-0479">Metal-binding</keyword>
<proteinExistence type="inferred from homology"/>
<sequence>MIEAGDDGGRLAGSCLCGGVRYDLARLDGPIGHCHCVTCRKAHAAPFTTTARVRVEDFRWTAGEELLRGYESSAGKRRMFCGQCGSQIVAVLANSDQMVLRVATLDDDPGKRPVAHIWTSHDAPWLEVYDLPSHLEWADK</sequence>
<feature type="domain" description="CENP-V/GFA" evidence="5">
    <location>
        <begin position="11"/>
        <end position="126"/>
    </location>
</feature>
<evidence type="ECO:0000259" key="5">
    <source>
        <dbReference type="PROSITE" id="PS51891"/>
    </source>
</evidence>
<dbReference type="RefSeq" id="WP_257594728.1">
    <property type="nucleotide sequence ID" value="NZ_JANKHH010000002.1"/>
</dbReference>
<comment type="caution">
    <text evidence="6">The sequence shown here is derived from an EMBL/GenBank/DDBJ whole genome shotgun (WGS) entry which is preliminary data.</text>
</comment>
<dbReference type="InterPro" id="IPR006913">
    <property type="entry name" value="CENP-V/GFA"/>
</dbReference>
<dbReference type="PROSITE" id="PS51891">
    <property type="entry name" value="CENP_V_GFA"/>
    <property type="match status" value="1"/>
</dbReference>
<name>A0ABT1XMS7_9SPHN</name>
<dbReference type="InterPro" id="IPR011057">
    <property type="entry name" value="Mss4-like_sf"/>
</dbReference>
<dbReference type="PANTHER" id="PTHR33337:SF40">
    <property type="entry name" value="CENP-V_GFA DOMAIN-CONTAINING PROTEIN-RELATED"/>
    <property type="match status" value="1"/>
</dbReference>
<dbReference type="Pfam" id="PF04828">
    <property type="entry name" value="GFA"/>
    <property type="match status" value="1"/>
</dbReference>
<organism evidence="6 7">
    <name type="scientific">Parerythrobacter lacustris</name>
    <dbReference type="NCBI Taxonomy" id="2969984"/>
    <lineage>
        <taxon>Bacteria</taxon>
        <taxon>Pseudomonadati</taxon>
        <taxon>Pseudomonadota</taxon>
        <taxon>Alphaproteobacteria</taxon>
        <taxon>Sphingomonadales</taxon>
        <taxon>Erythrobacteraceae</taxon>
        <taxon>Parerythrobacter</taxon>
    </lineage>
</organism>
<evidence type="ECO:0000256" key="4">
    <source>
        <dbReference type="ARBA" id="ARBA00023239"/>
    </source>
</evidence>
<dbReference type="Gene3D" id="3.90.1590.10">
    <property type="entry name" value="glutathione-dependent formaldehyde- activating enzyme (gfa)"/>
    <property type="match status" value="1"/>
</dbReference>
<keyword evidence="3" id="KW-0862">Zinc</keyword>
<evidence type="ECO:0000313" key="7">
    <source>
        <dbReference type="Proteomes" id="UP001206067"/>
    </source>
</evidence>
<dbReference type="Proteomes" id="UP001206067">
    <property type="component" value="Unassembled WGS sequence"/>
</dbReference>
<evidence type="ECO:0000313" key="6">
    <source>
        <dbReference type="EMBL" id="MCR2832961.1"/>
    </source>
</evidence>
<reference evidence="6 7" key="1">
    <citation type="submission" date="2022-08" db="EMBL/GenBank/DDBJ databases">
        <title>Polyphasic taxonomy analysis of Qipengyuania sp.RS5-5.</title>
        <authorList>
            <person name="Xamxidin M."/>
            <person name="Wu M."/>
        </authorList>
    </citation>
    <scope>NUCLEOTIDE SEQUENCE [LARGE SCALE GENOMIC DNA]</scope>
    <source>
        <strain evidence="6 7">RS5-5</strain>
    </source>
</reference>
<accession>A0ABT1XMS7</accession>
<evidence type="ECO:0000256" key="1">
    <source>
        <dbReference type="ARBA" id="ARBA00005495"/>
    </source>
</evidence>
<dbReference type="EMBL" id="JANKHH010000002">
    <property type="protein sequence ID" value="MCR2832961.1"/>
    <property type="molecule type" value="Genomic_DNA"/>
</dbReference>
<evidence type="ECO:0000256" key="2">
    <source>
        <dbReference type="ARBA" id="ARBA00022723"/>
    </source>
</evidence>
<dbReference type="PANTHER" id="PTHR33337">
    <property type="entry name" value="GFA DOMAIN-CONTAINING PROTEIN"/>
    <property type="match status" value="1"/>
</dbReference>
<keyword evidence="4" id="KW-0456">Lyase</keyword>
<keyword evidence="7" id="KW-1185">Reference proteome</keyword>
<comment type="similarity">
    <text evidence="1">Belongs to the Gfa family.</text>
</comment>
<protein>
    <submittedName>
        <fullName evidence="6">GFA family protein</fullName>
    </submittedName>
</protein>
<gene>
    <name evidence="6" type="ORF">NSO95_03310</name>
</gene>